<reference evidence="9 10" key="1">
    <citation type="submission" date="2023-04" db="EMBL/GenBank/DDBJ databases">
        <title>Streptomyces chengmaiensis sp. nov. isolated from the stem of mangrove plant in Hainan.</title>
        <authorList>
            <person name="Huang X."/>
            <person name="Zhou S."/>
            <person name="Chu X."/>
            <person name="Xie Y."/>
            <person name="Lin Y."/>
        </authorList>
    </citation>
    <scope>NUCLEOTIDE SEQUENCE [LARGE SCALE GENOMIC DNA]</scope>
    <source>
        <strain evidence="9 10">HNM0663</strain>
    </source>
</reference>
<dbReference type="RefSeq" id="WP_279925566.1">
    <property type="nucleotide sequence ID" value="NZ_JARWBG010000001.1"/>
</dbReference>
<evidence type="ECO:0000259" key="8">
    <source>
        <dbReference type="Pfam" id="PF10590"/>
    </source>
</evidence>
<evidence type="ECO:0000313" key="9">
    <source>
        <dbReference type="EMBL" id="MDH2387444.1"/>
    </source>
</evidence>
<evidence type="ECO:0000256" key="5">
    <source>
        <dbReference type="ARBA" id="ARBA00023002"/>
    </source>
</evidence>
<accession>A0ABT6HHB0</accession>
<comment type="caution">
    <text evidence="9">The sequence shown here is derived from an EMBL/GenBank/DDBJ whole genome shotgun (WGS) entry which is preliminary data.</text>
</comment>
<dbReference type="NCBIfam" id="NF038138">
    <property type="entry name" value="phena_PhzG"/>
    <property type="match status" value="1"/>
</dbReference>
<proteinExistence type="inferred from homology"/>
<evidence type="ECO:0000256" key="2">
    <source>
        <dbReference type="ARBA" id="ARBA00007301"/>
    </source>
</evidence>
<dbReference type="Pfam" id="PF01243">
    <property type="entry name" value="PNPOx_N"/>
    <property type="match status" value="1"/>
</dbReference>
<dbReference type="Pfam" id="PF10590">
    <property type="entry name" value="PNP_phzG_C"/>
    <property type="match status" value="1"/>
</dbReference>
<keyword evidence="10" id="KW-1185">Reference proteome</keyword>
<dbReference type="EC" id="1.10.3.16" evidence="9"/>
<keyword evidence="4" id="KW-0288">FMN</keyword>
<evidence type="ECO:0000256" key="3">
    <source>
        <dbReference type="ARBA" id="ARBA00022630"/>
    </source>
</evidence>
<evidence type="ECO:0000259" key="7">
    <source>
        <dbReference type="Pfam" id="PF01243"/>
    </source>
</evidence>
<name>A0ABT6HHB0_9ACTN</name>
<comment type="similarity">
    <text evidence="2">Belongs to the pyridoxamine 5'-phosphate oxidase family.</text>
</comment>
<dbReference type="Proteomes" id="UP001223144">
    <property type="component" value="Unassembled WGS sequence"/>
</dbReference>
<dbReference type="InterPro" id="IPR012349">
    <property type="entry name" value="Split_barrel_FMN-bd"/>
</dbReference>
<dbReference type="EMBL" id="JARWBG010000001">
    <property type="protein sequence ID" value="MDH2387444.1"/>
    <property type="molecule type" value="Genomic_DNA"/>
</dbReference>
<dbReference type="InterPro" id="IPR000659">
    <property type="entry name" value="Pyridox_Oxase"/>
</dbReference>
<dbReference type="PIRSF" id="PIRSF000190">
    <property type="entry name" value="Pyd_amn-ph_oxd"/>
    <property type="match status" value="1"/>
</dbReference>
<feature type="compositionally biased region" description="Polar residues" evidence="6">
    <location>
        <begin position="1"/>
        <end position="13"/>
    </location>
</feature>
<feature type="domain" description="Pyridoxamine 5'-phosphate oxidase N-terminal" evidence="7">
    <location>
        <begin position="39"/>
        <end position="131"/>
    </location>
</feature>
<feature type="domain" description="Pyridoxine 5'-phosphate oxidase dimerisation C-terminal" evidence="8">
    <location>
        <begin position="175"/>
        <end position="214"/>
    </location>
</feature>
<dbReference type="NCBIfam" id="NF004231">
    <property type="entry name" value="PRK05679.1"/>
    <property type="match status" value="1"/>
</dbReference>
<sequence length="214" mass="23430">MTADTSRFESLSGETDLPFPEYDTPPSDPMDLLRGWLADATARGVREPLSTALSTADARGRASSRIVTITEVRPRGLVFTTHTTSRKARDLAATGWASALLYWRETGQQIALAGPTAELPAAESEALWSARPTPLHPMSTASRQSEPLADPAALRAESGRLAAPGDPLPRPLRFAGYLLTPEAVEFWCAASDRLHRRLRYTHQGGDWRTERLQP</sequence>
<dbReference type="InterPro" id="IPR011576">
    <property type="entry name" value="Pyridox_Oxase_N"/>
</dbReference>
<evidence type="ECO:0000313" key="10">
    <source>
        <dbReference type="Proteomes" id="UP001223144"/>
    </source>
</evidence>
<feature type="region of interest" description="Disordered" evidence="6">
    <location>
        <begin position="1"/>
        <end position="25"/>
    </location>
</feature>
<dbReference type="SUPFAM" id="SSF50475">
    <property type="entry name" value="FMN-binding split barrel"/>
    <property type="match status" value="1"/>
</dbReference>
<protein>
    <submittedName>
        <fullName evidence="9">Phenazine biosynthesis FMN-dependent oxidase PhzG</fullName>
        <ecNumber evidence="9">1.10.3.16</ecNumber>
    </submittedName>
</protein>
<keyword evidence="5 9" id="KW-0560">Oxidoreductase</keyword>
<dbReference type="InterPro" id="IPR019576">
    <property type="entry name" value="Pyridoxamine_oxidase_dimer_C"/>
</dbReference>
<comment type="cofactor">
    <cofactor evidence="1">
        <name>FMN</name>
        <dbReference type="ChEBI" id="CHEBI:58210"/>
    </cofactor>
</comment>
<dbReference type="PANTHER" id="PTHR10851:SF0">
    <property type="entry name" value="PYRIDOXINE-5'-PHOSPHATE OXIDASE"/>
    <property type="match status" value="1"/>
</dbReference>
<evidence type="ECO:0000256" key="1">
    <source>
        <dbReference type="ARBA" id="ARBA00001917"/>
    </source>
</evidence>
<gene>
    <name evidence="9" type="primary">phzG</name>
    <name evidence="9" type="ORF">QCN29_01305</name>
</gene>
<evidence type="ECO:0000256" key="6">
    <source>
        <dbReference type="SAM" id="MobiDB-lite"/>
    </source>
</evidence>
<dbReference type="PANTHER" id="PTHR10851">
    <property type="entry name" value="PYRIDOXINE-5-PHOSPHATE OXIDASE"/>
    <property type="match status" value="1"/>
</dbReference>
<dbReference type="Gene3D" id="2.30.110.10">
    <property type="entry name" value="Electron Transport, Fmn-binding Protein, Chain A"/>
    <property type="match status" value="1"/>
</dbReference>
<organism evidence="9 10">
    <name type="scientific">Streptomyces chengmaiensis</name>
    <dbReference type="NCBI Taxonomy" id="3040919"/>
    <lineage>
        <taxon>Bacteria</taxon>
        <taxon>Bacillati</taxon>
        <taxon>Actinomycetota</taxon>
        <taxon>Actinomycetes</taxon>
        <taxon>Kitasatosporales</taxon>
        <taxon>Streptomycetaceae</taxon>
        <taxon>Streptomyces</taxon>
    </lineage>
</organism>
<dbReference type="GO" id="GO:0016491">
    <property type="term" value="F:oxidoreductase activity"/>
    <property type="evidence" value="ECO:0007669"/>
    <property type="project" value="UniProtKB-KW"/>
</dbReference>
<evidence type="ECO:0000256" key="4">
    <source>
        <dbReference type="ARBA" id="ARBA00022643"/>
    </source>
</evidence>
<dbReference type="InterPro" id="IPR053451">
    <property type="entry name" value="Phenazine_biosynth_oxidase"/>
</dbReference>
<keyword evidence="3" id="KW-0285">Flavoprotein</keyword>